<dbReference type="STRING" id="597456.A0A0L7QME7"/>
<organism evidence="1 2">
    <name type="scientific">Habropoda laboriosa</name>
    <dbReference type="NCBI Taxonomy" id="597456"/>
    <lineage>
        <taxon>Eukaryota</taxon>
        <taxon>Metazoa</taxon>
        <taxon>Ecdysozoa</taxon>
        <taxon>Arthropoda</taxon>
        <taxon>Hexapoda</taxon>
        <taxon>Insecta</taxon>
        <taxon>Pterygota</taxon>
        <taxon>Neoptera</taxon>
        <taxon>Endopterygota</taxon>
        <taxon>Hymenoptera</taxon>
        <taxon>Apocrita</taxon>
        <taxon>Aculeata</taxon>
        <taxon>Apoidea</taxon>
        <taxon>Anthophila</taxon>
        <taxon>Apidae</taxon>
        <taxon>Habropoda</taxon>
    </lineage>
</organism>
<feature type="non-terminal residue" evidence="1">
    <location>
        <position position="1"/>
    </location>
</feature>
<dbReference type="Proteomes" id="UP000053825">
    <property type="component" value="Unassembled WGS sequence"/>
</dbReference>
<dbReference type="SUPFAM" id="SSF50199">
    <property type="entry name" value="Staphylococcal nuclease"/>
    <property type="match status" value="1"/>
</dbReference>
<name>A0A0L7QME7_9HYME</name>
<gene>
    <name evidence="1" type="ORF">WH47_09687</name>
</gene>
<dbReference type="InterPro" id="IPR035437">
    <property type="entry name" value="SNase_OB-fold_sf"/>
</dbReference>
<dbReference type="AlphaFoldDB" id="A0A0L7QME7"/>
<reference evidence="1 2" key="1">
    <citation type="submission" date="2015-07" db="EMBL/GenBank/DDBJ databases">
        <title>The genome of Habropoda laboriosa.</title>
        <authorList>
            <person name="Pan H."/>
            <person name="Kapheim K."/>
        </authorList>
    </citation>
    <scope>NUCLEOTIDE SEQUENCE [LARGE SCALE GENOMIC DNA]</scope>
    <source>
        <strain evidence="1">0110345459</strain>
    </source>
</reference>
<keyword evidence="2" id="KW-1185">Reference proteome</keyword>
<evidence type="ECO:0000313" key="2">
    <source>
        <dbReference type="Proteomes" id="UP000053825"/>
    </source>
</evidence>
<proteinExistence type="predicted"/>
<dbReference type="GO" id="GO:0005615">
    <property type="term" value="C:extracellular space"/>
    <property type="evidence" value="ECO:0007669"/>
    <property type="project" value="TreeGrafter"/>
</dbReference>
<sequence length="210" mass="24126">VFSYGIASISLAIALYQIKPFAKFRKPSSIPSRFLRKKIPLRGIVMHIEPTCGTLLMVDHKPLIPLPRLNNSKHLPIKIAGLDVTANGISWLQTIVCGKEVTFIPLVKEKEYVSCIVSMQQNQEHIKIGEELTKVGFGTIRENSLKLMMKDKDIVNYYKCLLKAQKWAQRKRNGHWHFIIQPTLLWKIQEILREKVKSVLPTFIAQQLNI</sequence>
<dbReference type="PANTHER" id="PTHR28434">
    <property type="entry name" value="PROTEIN C3ORF33"/>
    <property type="match status" value="1"/>
</dbReference>
<dbReference type="OrthoDB" id="6220511at2759"/>
<dbReference type="PANTHER" id="PTHR28434:SF1">
    <property type="entry name" value="PROTEIN C3ORF33"/>
    <property type="match status" value="1"/>
</dbReference>
<dbReference type="EMBL" id="KQ414894">
    <property type="protein sequence ID" value="KOC59706.1"/>
    <property type="molecule type" value="Genomic_DNA"/>
</dbReference>
<protein>
    <submittedName>
        <fullName evidence="1">Uncharacterized protein C3orf33 like protein</fullName>
    </submittedName>
</protein>
<dbReference type="Gene3D" id="2.40.50.90">
    <property type="match status" value="1"/>
</dbReference>
<accession>A0A0L7QME7</accession>
<evidence type="ECO:0000313" key="1">
    <source>
        <dbReference type="EMBL" id="KOC59706.1"/>
    </source>
</evidence>
<dbReference type="InterPro" id="IPR042421">
    <property type="entry name" value="C3orf33-like"/>
</dbReference>